<dbReference type="InParanoid" id="A0A024FT72"/>
<protein>
    <submittedName>
        <fullName evidence="1">Uncharacterized protein</fullName>
    </submittedName>
</protein>
<comment type="caution">
    <text evidence="1">The sequence shown here is derived from an EMBL/GenBank/DDBJ whole genome shotgun (WGS) entry which is preliminary data.</text>
</comment>
<name>A0A024FT72_9STRA</name>
<accession>A0A024FT72</accession>
<sequence length="199" mass="23507">MVLTGEERKCENVETCFRTYFIQEYASIAPVKEEYEMNIERLEYEDETLGHTQSEERLMKKHDHNVPKSNLMIEAWIYRNLFRMPVAACIDQNPTLDCMSIICNMMIRIFSRMDFCSTFMGKKCETEKIGLLYCTKKSEVYVKCLIVSNHLVGWGLSIEIDIVSKVYQRLFDEYNKPWQTWNRLHVACKGPISLSRMLK</sequence>
<keyword evidence="2" id="KW-1185">Reference proteome</keyword>
<evidence type="ECO:0000313" key="2">
    <source>
        <dbReference type="Proteomes" id="UP000053237"/>
    </source>
</evidence>
<gene>
    <name evidence="1" type="ORF">BN9_089210</name>
</gene>
<dbReference type="Proteomes" id="UP000053237">
    <property type="component" value="Unassembled WGS sequence"/>
</dbReference>
<dbReference type="AlphaFoldDB" id="A0A024FT72"/>
<evidence type="ECO:0000313" key="1">
    <source>
        <dbReference type="EMBL" id="CCI10288.1"/>
    </source>
</evidence>
<reference evidence="1 2" key="1">
    <citation type="submission" date="2012-05" db="EMBL/GenBank/DDBJ databases">
        <title>Recombination and specialization in a pathogen metapopulation.</title>
        <authorList>
            <person name="Gardiner A."/>
            <person name="Kemen E."/>
            <person name="Schultz-Larsen T."/>
            <person name="MacLean D."/>
            <person name="Van Oosterhout C."/>
            <person name="Jones J.D.G."/>
        </authorList>
    </citation>
    <scope>NUCLEOTIDE SEQUENCE [LARGE SCALE GENOMIC DNA]</scope>
    <source>
        <strain evidence="1 2">Ac Nc2</strain>
    </source>
</reference>
<proteinExistence type="predicted"/>
<dbReference type="EMBL" id="CAIX01000192">
    <property type="protein sequence ID" value="CCI10288.1"/>
    <property type="molecule type" value="Genomic_DNA"/>
</dbReference>
<organism evidence="1 2">
    <name type="scientific">Albugo candida</name>
    <dbReference type="NCBI Taxonomy" id="65357"/>
    <lineage>
        <taxon>Eukaryota</taxon>
        <taxon>Sar</taxon>
        <taxon>Stramenopiles</taxon>
        <taxon>Oomycota</taxon>
        <taxon>Peronosporomycetes</taxon>
        <taxon>Albuginales</taxon>
        <taxon>Albuginaceae</taxon>
        <taxon>Albugo</taxon>
    </lineage>
</organism>